<keyword evidence="2" id="KW-1185">Reference proteome</keyword>
<evidence type="ECO:0000313" key="2">
    <source>
        <dbReference type="Proteomes" id="UP001165064"/>
    </source>
</evidence>
<proteinExistence type="predicted"/>
<protein>
    <submittedName>
        <fullName evidence="1">Unnamed protein product</fullName>
    </submittedName>
</protein>
<accession>A0ACB5TDK2</accession>
<name>A0ACB5TDK2_AMBMO</name>
<evidence type="ECO:0000313" key="1">
    <source>
        <dbReference type="EMBL" id="GME86171.1"/>
    </source>
</evidence>
<sequence length="220" mass="23624">MLNGPNAPSMTSPTFQNQPSIQQQLQQQQQQQQIPELSLLARVPPPANPADQNPPCNTLLSFRTKQNSANGNNAHHGPMCFVEFEDVAHATRALAELYGRTLPRANGNNSNNNKGGIRLSFSKNPLGVRGPGQNRRGSNNPQQQYNNNNNQSSANVSGNGNVAQGSQQQQQPQQPVGGGANGNLIGNGNQAAGLNPQGSFPGFNSQFNYQQMTPLSQYPK</sequence>
<gene>
    <name evidence="1" type="ORF">Amon02_000788900</name>
</gene>
<reference evidence="1" key="1">
    <citation type="submission" date="2023-04" db="EMBL/GenBank/DDBJ databases">
        <title>Ambrosiozyma monospora NBRC 10751.</title>
        <authorList>
            <person name="Ichikawa N."/>
            <person name="Sato H."/>
            <person name="Tonouchi N."/>
        </authorList>
    </citation>
    <scope>NUCLEOTIDE SEQUENCE</scope>
    <source>
        <strain evidence="1">NBRC 10751</strain>
    </source>
</reference>
<comment type="caution">
    <text evidence="1">The sequence shown here is derived from an EMBL/GenBank/DDBJ whole genome shotgun (WGS) entry which is preliminary data.</text>
</comment>
<organism evidence="1 2">
    <name type="scientific">Ambrosiozyma monospora</name>
    <name type="common">Yeast</name>
    <name type="synonym">Endomycopsis monosporus</name>
    <dbReference type="NCBI Taxonomy" id="43982"/>
    <lineage>
        <taxon>Eukaryota</taxon>
        <taxon>Fungi</taxon>
        <taxon>Dikarya</taxon>
        <taxon>Ascomycota</taxon>
        <taxon>Saccharomycotina</taxon>
        <taxon>Pichiomycetes</taxon>
        <taxon>Pichiales</taxon>
        <taxon>Pichiaceae</taxon>
        <taxon>Ambrosiozyma</taxon>
    </lineage>
</organism>
<dbReference type="Proteomes" id="UP001165064">
    <property type="component" value="Unassembled WGS sequence"/>
</dbReference>
<dbReference type="EMBL" id="BSXS01006768">
    <property type="protein sequence ID" value="GME86171.1"/>
    <property type="molecule type" value="Genomic_DNA"/>
</dbReference>